<keyword evidence="3 6" id="KW-0812">Transmembrane</keyword>
<gene>
    <name evidence="9" type="ORF">GCM10011340_28000</name>
</gene>
<evidence type="ECO:0000256" key="2">
    <source>
        <dbReference type="ARBA" id="ARBA00022475"/>
    </source>
</evidence>
<dbReference type="InterPro" id="IPR025857">
    <property type="entry name" value="MacB_PCD"/>
</dbReference>
<comment type="caution">
    <text evidence="9">The sequence shown here is derived from an EMBL/GenBank/DDBJ whole genome shotgun (WGS) entry which is preliminary data.</text>
</comment>
<evidence type="ECO:0000259" key="8">
    <source>
        <dbReference type="Pfam" id="PF12704"/>
    </source>
</evidence>
<protein>
    <submittedName>
        <fullName evidence="9">ABC transporter permease</fullName>
    </submittedName>
</protein>
<dbReference type="Pfam" id="PF12704">
    <property type="entry name" value="MacB_PCD"/>
    <property type="match status" value="1"/>
</dbReference>
<feature type="transmembrane region" description="Helical" evidence="6">
    <location>
        <begin position="666"/>
        <end position="692"/>
    </location>
</feature>
<evidence type="ECO:0000256" key="4">
    <source>
        <dbReference type="ARBA" id="ARBA00022989"/>
    </source>
</evidence>
<dbReference type="PANTHER" id="PTHR30572">
    <property type="entry name" value="MEMBRANE COMPONENT OF TRANSPORTER-RELATED"/>
    <property type="match status" value="1"/>
</dbReference>
<feature type="transmembrane region" description="Helical" evidence="6">
    <location>
        <begin position="278"/>
        <end position="303"/>
    </location>
</feature>
<dbReference type="Proteomes" id="UP000658258">
    <property type="component" value="Unassembled WGS sequence"/>
</dbReference>
<keyword evidence="4 6" id="KW-1133">Transmembrane helix</keyword>
<evidence type="ECO:0000259" key="7">
    <source>
        <dbReference type="Pfam" id="PF02687"/>
    </source>
</evidence>
<feature type="transmembrane region" description="Helical" evidence="6">
    <location>
        <begin position="21"/>
        <end position="41"/>
    </location>
</feature>
<feature type="domain" description="MacB-like periplasmic core" evidence="8">
    <location>
        <begin position="20"/>
        <end position="236"/>
    </location>
</feature>
<feature type="transmembrane region" description="Helical" evidence="6">
    <location>
        <begin position="324"/>
        <end position="347"/>
    </location>
</feature>
<proteinExistence type="predicted"/>
<keyword evidence="5 6" id="KW-0472">Membrane</keyword>
<sequence length="791" mass="89331">MFRNYLSTTLRKLRKQRFFTIINILGLTIALTACCLIALFVRDELSFDRFHEDFENIYRLNSLRGEEQSISGYAYADFIEYVDERVPEVSSYARIVRGGALNLLESDNNEFYSKSLIYVESNFLEFFSFDLLQGNAHTALSNPYAMVVTESLANKLFGEQSALGKEVLINKEQTYVVSGVVKDPPKNSSIQFETLLPIKPEQVENTFSEGYLSGNINFVKLNPNASLAQVEQSINKVKEVPNYGVVLETTNFRLMPLADQRLRSGYDQDTLLFSDIRMVYLFGSIGLVILILAIINYVNLVTAQSLQRAKEIGLRKVIGANKAHLAWLQVFESIVITTISLVFAFAVTERLIPLFNSLTSKDVSVSYFSSEFLVLIPLSGVFLGALAALYPSIRTSKVSPLVLVGRPQGKLWNDQRIKKALMLVQFSAAIILLLVTFTMRSQMRFLENSKVGFEKELLINVPLFKDQKDYHAILKSEVSKIKGIYSASVTDWMIGGYTSSTKYTEAPDQDSRERPPKSSVTRVSADESILSTLQVEVVEALEEFNYNKLDSTQLVVTESIVNELGWEDGILGKSLFEYTGKSHKVVAVIKDFHSHNFKKAIEPTTIQLMDESYGNEDLLIRLESEQHQETLKEVAEVYERIADRPFEYSYISDVLNRYYKTESDQILLFNVFSTLAMCISLLGLLGMISFVAQQRRKEISIRKVLGATLSYLVLLLNKGFIKLALIAFIVSVPVAYYASEKWLESFMYRVEVSPGVYIATLVGFILISSLVTLSQSLKVSRENPADVLRDE</sequence>
<name>A0ABQ3I7U7_9BACT</name>
<evidence type="ECO:0000313" key="9">
    <source>
        <dbReference type="EMBL" id="GHE70696.1"/>
    </source>
</evidence>
<dbReference type="PROSITE" id="PS51257">
    <property type="entry name" value="PROKAR_LIPOPROTEIN"/>
    <property type="match status" value="1"/>
</dbReference>
<evidence type="ECO:0000256" key="1">
    <source>
        <dbReference type="ARBA" id="ARBA00004651"/>
    </source>
</evidence>
<evidence type="ECO:0000256" key="3">
    <source>
        <dbReference type="ARBA" id="ARBA00022692"/>
    </source>
</evidence>
<evidence type="ECO:0000256" key="5">
    <source>
        <dbReference type="ARBA" id="ARBA00023136"/>
    </source>
</evidence>
<feature type="domain" description="ABC3 transporter permease C-terminal" evidence="7">
    <location>
        <begin position="670"/>
        <end position="784"/>
    </location>
</feature>
<comment type="subcellular location">
    <subcellularLocation>
        <location evidence="1">Cell membrane</location>
        <topology evidence="1">Multi-pass membrane protein</topology>
    </subcellularLocation>
</comment>
<evidence type="ECO:0000313" key="10">
    <source>
        <dbReference type="Proteomes" id="UP000658258"/>
    </source>
</evidence>
<evidence type="ECO:0000256" key="6">
    <source>
        <dbReference type="SAM" id="Phobius"/>
    </source>
</evidence>
<dbReference type="RefSeq" id="WP_189630914.1">
    <property type="nucleotide sequence ID" value="NZ_BNAG01000004.1"/>
</dbReference>
<keyword evidence="2" id="KW-1003">Cell membrane</keyword>
<feature type="transmembrane region" description="Helical" evidence="6">
    <location>
        <begin position="420"/>
        <end position="439"/>
    </location>
</feature>
<reference evidence="10" key="1">
    <citation type="journal article" date="2019" name="Int. J. Syst. Evol. Microbiol.">
        <title>The Global Catalogue of Microorganisms (GCM) 10K type strain sequencing project: providing services to taxonomists for standard genome sequencing and annotation.</title>
        <authorList>
            <consortium name="The Broad Institute Genomics Platform"/>
            <consortium name="The Broad Institute Genome Sequencing Center for Infectious Disease"/>
            <person name="Wu L."/>
            <person name="Ma J."/>
        </authorList>
    </citation>
    <scope>NUCLEOTIDE SEQUENCE [LARGE SCALE GENOMIC DNA]</scope>
    <source>
        <strain evidence="10">CGMCC 1.15111</strain>
    </source>
</reference>
<feature type="transmembrane region" description="Helical" evidence="6">
    <location>
        <begin position="704"/>
        <end position="736"/>
    </location>
</feature>
<dbReference type="InterPro" id="IPR050250">
    <property type="entry name" value="Macrolide_Exporter_MacB"/>
</dbReference>
<feature type="transmembrane region" description="Helical" evidence="6">
    <location>
        <begin position="756"/>
        <end position="773"/>
    </location>
</feature>
<keyword evidence="10" id="KW-1185">Reference proteome</keyword>
<feature type="transmembrane region" description="Helical" evidence="6">
    <location>
        <begin position="367"/>
        <end position="390"/>
    </location>
</feature>
<organism evidence="9 10">
    <name type="scientific">Roseivirga thermotolerans</name>
    <dbReference type="NCBI Taxonomy" id="1758176"/>
    <lineage>
        <taxon>Bacteria</taxon>
        <taxon>Pseudomonadati</taxon>
        <taxon>Bacteroidota</taxon>
        <taxon>Cytophagia</taxon>
        <taxon>Cytophagales</taxon>
        <taxon>Roseivirgaceae</taxon>
        <taxon>Roseivirga</taxon>
    </lineage>
</organism>
<feature type="domain" description="ABC3 transporter permease C-terminal" evidence="7">
    <location>
        <begin position="284"/>
        <end position="400"/>
    </location>
</feature>
<dbReference type="InterPro" id="IPR003838">
    <property type="entry name" value="ABC3_permease_C"/>
</dbReference>
<dbReference type="Pfam" id="PF02687">
    <property type="entry name" value="FtsX"/>
    <property type="match status" value="2"/>
</dbReference>
<accession>A0ABQ3I7U7</accession>
<dbReference type="EMBL" id="BNAG01000004">
    <property type="protein sequence ID" value="GHE70696.1"/>
    <property type="molecule type" value="Genomic_DNA"/>
</dbReference>
<dbReference type="PANTHER" id="PTHR30572:SF18">
    <property type="entry name" value="ABC-TYPE MACROLIDE FAMILY EXPORT SYSTEM PERMEASE COMPONENT 2"/>
    <property type="match status" value="1"/>
</dbReference>